<evidence type="ECO:0000313" key="3">
    <source>
        <dbReference type="Proteomes" id="UP000789570"/>
    </source>
</evidence>
<dbReference type="Proteomes" id="UP000789570">
    <property type="component" value="Unassembled WGS sequence"/>
</dbReference>
<reference evidence="2" key="1">
    <citation type="submission" date="2021-06" db="EMBL/GenBank/DDBJ databases">
        <authorList>
            <person name="Kallberg Y."/>
            <person name="Tangrot J."/>
            <person name="Rosling A."/>
        </authorList>
    </citation>
    <scope>NUCLEOTIDE SEQUENCE</scope>
    <source>
        <strain evidence="2">UK204</strain>
    </source>
</reference>
<evidence type="ECO:0000256" key="1">
    <source>
        <dbReference type="SAM" id="Phobius"/>
    </source>
</evidence>
<name>A0A9N9B6S7_9GLOM</name>
<organism evidence="2 3">
    <name type="scientific">Funneliformis caledonium</name>
    <dbReference type="NCBI Taxonomy" id="1117310"/>
    <lineage>
        <taxon>Eukaryota</taxon>
        <taxon>Fungi</taxon>
        <taxon>Fungi incertae sedis</taxon>
        <taxon>Mucoromycota</taxon>
        <taxon>Glomeromycotina</taxon>
        <taxon>Glomeromycetes</taxon>
        <taxon>Glomerales</taxon>
        <taxon>Glomeraceae</taxon>
        <taxon>Funneliformis</taxon>
    </lineage>
</organism>
<dbReference type="EMBL" id="CAJVPQ010001533">
    <property type="protein sequence ID" value="CAG8557418.1"/>
    <property type="molecule type" value="Genomic_DNA"/>
</dbReference>
<keyword evidence="1" id="KW-0812">Transmembrane</keyword>
<accession>A0A9N9B6S7</accession>
<sequence length="40" mass="4573">MSKAYDQVNIYMLRKAIERLLSTRSLSSLIIISPLLGYQS</sequence>
<keyword evidence="1" id="KW-1133">Transmembrane helix</keyword>
<gene>
    <name evidence="2" type="ORF">FCALED_LOCUS6425</name>
</gene>
<dbReference type="AlphaFoldDB" id="A0A9N9B6S7"/>
<keyword evidence="3" id="KW-1185">Reference proteome</keyword>
<protein>
    <submittedName>
        <fullName evidence="2">2573_t:CDS:1</fullName>
    </submittedName>
</protein>
<comment type="caution">
    <text evidence="2">The sequence shown here is derived from an EMBL/GenBank/DDBJ whole genome shotgun (WGS) entry which is preliminary data.</text>
</comment>
<keyword evidence="1" id="KW-0472">Membrane</keyword>
<proteinExistence type="predicted"/>
<feature type="transmembrane region" description="Helical" evidence="1">
    <location>
        <begin position="21"/>
        <end position="38"/>
    </location>
</feature>
<evidence type="ECO:0000313" key="2">
    <source>
        <dbReference type="EMBL" id="CAG8557418.1"/>
    </source>
</evidence>